<dbReference type="InterPro" id="IPR002171">
    <property type="entry name" value="Ribosomal_uL2"/>
</dbReference>
<name>F4YKA4_DAVIN</name>
<feature type="domain" description="Large ribosomal subunit protein uL2 RNA-binding" evidence="14">
    <location>
        <begin position="40"/>
        <end position="116"/>
    </location>
</feature>
<comment type="similarity">
    <text evidence="2">Belongs to the universal ribosomal protein uL2 family.</text>
</comment>
<dbReference type="SMART" id="SM01383">
    <property type="entry name" value="Ribosomal_L2"/>
    <property type="match status" value="1"/>
</dbReference>
<evidence type="ECO:0000259" key="13">
    <source>
        <dbReference type="SMART" id="SM01382"/>
    </source>
</evidence>
<reference evidence="15" key="1">
    <citation type="submission" date="2010-04" db="EMBL/GenBank/DDBJ databases">
        <title>Basal position of Cornales in the asterids: evidence from plastid genome-scale sequence data.</title>
        <authorList>
            <person name="Li J."/>
            <person name="Zhang Z."/>
        </authorList>
    </citation>
    <scope>NUCLEOTIDE SEQUENCE</scope>
</reference>
<keyword evidence="15" id="KW-0150">Chloroplast</keyword>
<keyword evidence="4 15" id="KW-0934">Plastid</keyword>
<dbReference type="GO" id="GO:0009536">
    <property type="term" value="C:plastid"/>
    <property type="evidence" value="ECO:0007669"/>
    <property type="project" value="UniProtKB-SubCell"/>
</dbReference>
<dbReference type="InterPro" id="IPR035566">
    <property type="entry name" value="Ribosomal_protein_bL20_C"/>
</dbReference>
<dbReference type="GO" id="GO:0032543">
    <property type="term" value="P:mitochondrial translation"/>
    <property type="evidence" value="ECO:0007669"/>
    <property type="project" value="TreeGrafter"/>
</dbReference>
<gene>
    <name evidence="15" type="primary">rpl2</name>
</gene>
<evidence type="ECO:0000256" key="12">
    <source>
        <dbReference type="SAM" id="MobiDB-lite"/>
    </source>
</evidence>
<protein>
    <recommendedName>
        <fullName evidence="9">Large ribosomal subunit protein bL20c</fullName>
    </recommendedName>
    <alternativeName>
        <fullName evidence="10">Large ribosomal subunit protein uL2cz/uL2cy</fullName>
    </alternativeName>
</protein>
<dbReference type="HAMAP" id="MF_00382">
    <property type="entry name" value="Ribosomal_bL20"/>
    <property type="match status" value="1"/>
</dbReference>
<feature type="non-terminal residue" evidence="15">
    <location>
        <position position="392"/>
    </location>
</feature>
<dbReference type="InterPro" id="IPR014726">
    <property type="entry name" value="Ribosomal_uL2_dom3"/>
</dbReference>
<dbReference type="NCBIfam" id="TIGR01171">
    <property type="entry name" value="rplB_bact"/>
    <property type="match status" value="1"/>
</dbReference>
<evidence type="ECO:0000256" key="1">
    <source>
        <dbReference type="ARBA" id="ARBA00004474"/>
    </source>
</evidence>
<dbReference type="GO" id="GO:0016740">
    <property type="term" value="F:transferase activity"/>
    <property type="evidence" value="ECO:0007669"/>
    <property type="project" value="InterPro"/>
</dbReference>
<evidence type="ECO:0000259" key="14">
    <source>
        <dbReference type="SMART" id="SM01383"/>
    </source>
</evidence>
<evidence type="ECO:0000256" key="5">
    <source>
        <dbReference type="ARBA" id="ARBA00022730"/>
    </source>
</evidence>
<evidence type="ECO:0000256" key="8">
    <source>
        <dbReference type="ARBA" id="ARBA00023274"/>
    </source>
</evidence>
<evidence type="ECO:0000313" key="15">
    <source>
        <dbReference type="EMBL" id="ADM92727.1"/>
    </source>
</evidence>
<keyword evidence="7 11" id="KW-0689">Ribosomal protein</keyword>
<dbReference type="SMART" id="SM01382">
    <property type="entry name" value="Ribosomal_L2_C"/>
    <property type="match status" value="1"/>
</dbReference>
<feature type="region of interest" description="Disordered" evidence="12">
    <location>
        <begin position="223"/>
        <end position="255"/>
    </location>
</feature>
<dbReference type="InterPro" id="IPR005813">
    <property type="entry name" value="Ribosomal_bL20"/>
</dbReference>
<keyword evidence="8 11" id="KW-0687">Ribonucleoprotein</keyword>
<dbReference type="Gene3D" id="2.40.50.140">
    <property type="entry name" value="Nucleic acid-binding proteins"/>
    <property type="match status" value="1"/>
</dbReference>
<proteinExistence type="inferred from homology"/>
<keyword evidence="6" id="KW-0694">RNA-binding</keyword>
<dbReference type="EMBL" id="HM100382">
    <property type="protein sequence ID" value="ADM92727.1"/>
    <property type="molecule type" value="Genomic_DNA"/>
</dbReference>
<dbReference type="InterPro" id="IPR005880">
    <property type="entry name" value="Ribosomal_uL2_bac/org-type"/>
</dbReference>
<dbReference type="FunFam" id="2.40.50.140:FF:000029">
    <property type="entry name" value="50S ribosomal protein L2, chloroplastic"/>
    <property type="match status" value="1"/>
</dbReference>
<geneLocation type="chloroplast" evidence="15"/>
<dbReference type="FunFam" id="2.30.30.30:FF:000008">
    <property type="entry name" value="50S ribosomal protein L2, chloroplastic"/>
    <property type="match status" value="1"/>
</dbReference>
<dbReference type="SUPFAM" id="SSF74731">
    <property type="entry name" value="Ribosomal protein L20"/>
    <property type="match status" value="1"/>
</dbReference>
<dbReference type="PROSITE" id="PS00467">
    <property type="entry name" value="RIBOSOMAL_L2"/>
    <property type="match status" value="1"/>
</dbReference>
<dbReference type="Pfam" id="PF00181">
    <property type="entry name" value="Ribosomal_L2_N"/>
    <property type="match status" value="1"/>
</dbReference>
<evidence type="ECO:0000256" key="2">
    <source>
        <dbReference type="ARBA" id="ARBA00005636"/>
    </source>
</evidence>
<dbReference type="InterPro" id="IPR022666">
    <property type="entry name" value="Ribosomal_uL2_RNA-bd_dom"/>
</dbReference>
<dbReference type="Pfam" id="PF03947">
    <property type="entry name" value="Ribosomal_L2_C"/>
    <property type="match status" value="1"/>
</dbReference>
<accession>F4YKA4</accession>
<dbReference type="GO" id="GO:0003735">
    <property type="term" value="F:structural constituent of ribosome"/>
    <property type="evidence" value="ECO:0007669"/>
    <property type="project" value="InterPro"/>
</dbReference>
<evidence type="ECO:0000256" key="9">
    <source>
        <dbReference type="ARBA" id="ARBA00035295"/>
    </source>
</evidence>
<dbReference type="FunFam" id="4.10.950.10:FF:000001">
    <property type="entry name" value="50S ribosomal protein L2"/>
    <property type="match status" value="1"/>
</dbReference>
<dbReference type="PROSITE" id="PS00937">
    <property type="entry name" value="RIBOSOMAL_L20"/>
    <property type="match status" value="1"/>
</dbReference>
<dbReference type="HAMAP" id="MF_01320_B">
    <property type="entry name" value="Ribosomal_uL2_B"/>
    <property type="match status" value="1"/>
</dbReference>
<dbReference type="CDD" id="cd07026">
    <property type="entry name" value="Ribosomal_L20"/>
    <property type="match status" value="1"/>
</dbReference>
<dbReference type="NCBIfam" id="TIGR01032">
    <property type="entry name" value="rplT_bact"/>
    <property type="match status" value="1"/>
</dbReference>
<dbReference type="Gene3D" id="4.10.950.10">
    <property type="entry name" value="Ribosomal protein L2, domain 3"/>
    <property type="match status" value="1"/>
</dbReference>
<dbReference type="FunFam" id="1.10.1900.20:FF:000001">
    <property type="entry name" value="50S ribosomal protein L20"/>
    <property type="match status" value="1"/>
</dbReference>
<dbReference type="AlphaFoldDB" id="F4YKA4"/>
<dbReference type="PANTHER" id="PTHR13691">
    <property type="entry name" value="RIBOSOMAL PROTEIN L2"/>
    <property type="match status" value="1"/>
</dbReference>
<dbReference type="Pfam" id="PF00453">
    <property type="entry name" value="Ribosomal_L20"/>
    <property type="match status" value="1"/>
</dbReference>
<comment type="similarity">
    <text evidence="3 11">Belongs to the bacterial ribosomal protein bL20 family.</text>
</comment>
<dbReference type="InterPro" id="IPR022669">
    <property type="entry name" value="Ribosomal_uL2_C"/>
</dbReference>
<feature type="domain" description="Large ribosomal subunit protein uL2 C-terminal" evidence="13">
    <location>
        <begin position="122"/>
        <end position="252"/>
    </location>
</feature>
<evidence type="ECO:0000256" key="4">
    <source>
        <dbReference type="ARBA" id="ARBA00022640"/>
    </source>
</evidence>
<evidence type="ECO:0000256" key="7">
    <source>
        <dbReference type="ARBA" id="ARBA00022980"/>
    </source>
</evidence>
<dbReference type="Gene3D" id="1.10.1900.20">
    <property type="entry name" value="Ribosomal protein L20"/>
    <property type="match status" value="1"/>
</dbReference>
<dbReference type="GO" id="GO:0019843">
    <property type="term" value="F:rRNA binding"/>
    <property type="evidence" value="ECO:0007669"/>
    <property type="project" value="UniProtKB-KW"/>
</dbReference>
<dbReference type="InterPro" id="IPR014722">
    <property type="entry name" value="Rib_uL2_dom2"/>
</dbReference>
<sequence length="392" mass="44095">MAIHLYKTSTPSTRNGAVDSQVKSNPRNNLIYGQHRCGKGRNARGIITAGHRGGGHKRLYRKIDFRRNEKDIYGRIVTIEYDPNRNAYICLIHYGDGEKRYILHPRGAIIGDTIVSGTEVPIKMGNALPLSTDMPLGTAIHNIEITLGKGGQLARAAGAVAKLIAKEGKSATLKLPSGEVRLISKNCSATVGQVGNVGVNQKSLGRAGSKRWLGKRPVVRGVVMNPVDHPHGGGEGRAPIGRKRPTTPWGYPALGRRSRKRNKYSDNLILRRRSKMTRIKRGYIARRRRTKIRLFASSFRGAHSRLTRTITQQKIRALVSAHRDRDRQKRNFRRLWITRLNAGIRESGVSYSYSRLIHDLYKRQLLLNRKILAQIAILNRNCLYMISNEIIK</sequence>
<dbReference type="SUPFAM" id="SSF50104">
    <property type="entry name" value="Translation proteins SH3-like domain"/>
    <property type="match status" value="1"/>
</dbReference>
<dbReference type="SUPFAM" id="SSF50249">
    <property type="entry name" value="Nucleic acid-binding proteins"/>
    <property type="match status" value="1"/>
</dbReference>
<keyword evidence="5" id="KW-0699">rRNA-binding</keyword>
<dbReference type="GO" id="GO:0005762">
    <property type="term" value="C:mitochondrial large ribosomal subunit"/>
    <property type="evidence" value="ECO:0007669"/>
    <property type="project" value="TreeGrafter"/>
</dbReference>
<evidence type="ECO:0000256" key="3">
    <source>
        <dbReference type="ARBA" id="ARBA00007698"/>
    </source>
</evidence>
<evidence type="ECO:0000256" key="10">
    <source>
        <dbReference type="ARBA" id="ARBA00070606"/>
    </source>
</evidence>
<dbReference type="PANTHER" id="PTHR13691:SF5">
    <property type="entry name" value="LARGE RIBOSOMAL SUBUNIT PROTEIN UL2M"/>
    <property type="match status" value="1"/>
</dbReference>
<dbReference type="InterPro" id="IPR008991">
    <property type="entry name" value="Translation_prot_SH3-like_sf"/>
</dbReference>
<dbReference type="Gene3D" id="2.30.30.30">
    <property type="match status" value="1"/>
</dbReference>
<comment type="subcellular location">
    <subcellularLocation>
        <location evidence="1">Plastid</location>
    </subcellularLocation>
</comment>
<organism evidence="15">
    <name type="scientific">Davidia involucrata</name>
    <name type="common">Dove tree</name>
    <dbReference type="NCBI Taxonomy" id="16924"/>
    <lineage>
        <taxon>Eukaryota</taxon>
        <taxon>Viridiplantae</taxon>
        <taxon>Streptophyta</taxon>
        <taxon>Embryophyta</taxon>
        <taxon>Tracheophyta</taxon>
        <taxon>Spermatophyta</taxon>
        <taxon>Magnoliopsida</taxon>
        <taxon>eudicotyledons</taxon>
        <taxon>Gunneridae</taxon>
        <taxon>Pentapetalae</taxon>
        <taxon>asterids</taxon>
        <taxon>Cornales</taxon>
        <taxon>Nyssaceae</taxon>
        <taxon>Davidia</taxon>
    </lineage>
</organism>
<dbReference type="PRINTS" id="PR00062">
    <property type="entry name" value="RIBOSOMALL20"/>
</dbReference>
<feature type="region of interest" description="Disordered" evidence="12">
    <location>
        <begin position="1"/>
        <end position="25"/>
    </location>
</feature>
<dbReference type="InterPro" id="IPR049946">
    <property type="entry name" value="RIBOSOMAL_L20_CS"/>
</dbReference>
<dbReference type="Gene3D" id="6.10.160.10">
    <property type="match status" value="1"/>
</dbReference>
<dbReference type="InterPro" id="IPR022671">
    <property type="entry name" value="Ribosomal_uL2_CS"/>
</dbReference>
<evidence type="ECO:0000256" key="11">
    <source>
        <dbReference type="RuleBase" id="RU000561"/>
    </source>
</evidence>
<dbReference type="InterPro" id="IPR012340">
    <property type="entry name" value="NA-bd_OB-fold"/>
</dbReference>
<evidence type="ECO:0000256" key="6">
    <source>
        <dbReference type="ARBA" id="ARBA00022884"/>
    </source>
</evidence>